<evidence type="ECO:0000256" key="2">
    <source>
        <dbReference type="ARBA" id="ARBA00022692"/>
    </source>
</evidence>
<organism evidence="7 8">
    <name type="scientific">Olea europaea subsp. europaea</name>
    <dbReference type="NCBI Taxonomy" id="158383"/>
    <lineage>
        <taxon>Eukaryota</taxon>
        <taxon>Viridiplantae</taxon>
        <taxon>Streptophyta</taxon>
        <taxon>Embryophyta</taxon>
        <taxon>Tracheophyta</taxon>
        <taxon>Spermatophyta</taxon>
        <taxon>Magnoliopsida</taxon>
        <taxon>eudicotyledons</taxon>
        <taxon>Gunneridae</taxon>
        <taxon>Pentapetalae</taxon>
        <taxon>asterids</taxon>
        <taxon>lamiids</taxon>
        <taxon>Lamiales</taxon>
        <taxon>Oleaceae</taxon>
        <taxon>Oleeae</taxon>
        <taxon>Olea</taxon>
    </lineage>
</organism>
<keyword evidence="3 6" id="KW-1133">Transmembrane helix</keyword>
<dbReference type="Gramene" id="OE9A024701T1">
    <property type="protein sequence ID" value="OE9A024701C1"/>
    <property type="gene ID" value="OE9A024701"/>
</dbReference>
<reference evidence="7 8" key="1">
    <citation type="submission" date="2019-12" db="EMBL/GenBank/DDBJ databases">
        <authorList>
            <person name="Alioto T."/>
            <person name="Alioto T."/>
            <person name="Gomez Garrido J."/>
        </authorList>
    </citation>
    <scope>NUCLEOTIDE SEQUENCE [LARGE SCALE GENOMIC DNA]</scope>
</reference>
<dbReference type="EMBL" id="CACTIH010005436">
    <property type="protein sequence ID" value="CAA2992401.1"/>
    <property type="molecule type" value="Genomic_DNA"/>
</dbReference>
<feature type="transmembrane region" description="Helical" evidence="6">
    <location>
        <begin position="141"/>
        <end position="161"/>
    </location>
</feature>
<evidence type="ECO:0000256" key="1">
    <source>
        <dbReference type="ARBA" id="ARBA00004167"/>
    </source>
</evidence>
<protein>
    <submittedName>
        <fullName evidence="7">Uncharacterized protein</fullName>
    </submittedName>
</protein>
<comment type="similarity">
    <text evidence="5">Belongs to the ROH1 family.</text>
</comment>
<evidence type="ECO:0000313" key="7">
    <source>
        <dbReference type="EMBL" id="CAA2992401.1"/>
    </source>
</evidence>
<evidence type="ECO:0000313" key="8">
    <source>
        <dbReference type="Proteomes" id="UP000594638"/>
    </source>
</evidence>
<evidence type="ECO:0000256" key="3">
    <source>
        <dbReference type="ARBA" id="ARBA00022989"/>
    </source>
</evidence>
<keyword evidence="4 6" id="KW-0472">Membrane</keyword>
<dbReference type="InterPro" id="IPR008511">
    <property type="entry name" value="ROH1-like"/>
</dbReference>
<sequence length="163" mass="17400">MPATNDGQASTTESSSAATDSARAATLRKLLDTFLCCVAEFKAVLVMGREPSHFKKTSLDELIPDLLDRSAKALDICNGVELRHWQKLAQIAVTVTLTTLLTSMVLDDKETANTSNHGKQIQAMSSNLAAPRGGESTSLAMPVYIMSTVLVFVMGALVEAIPC</sequence>
<keyword evidence="8" id="KW-1185">Reference proteome</keyword>
<dbReference type="PANTHER" id="PTHR31509">
    <property type="entry name" value="BPS1-LIKE PROTEIN"/>
    <property type="match status" value="1"/>
</dbReference>
<dbReference type="AlphaFoldDB" id="A0A8S0SJA0"/>
<evidence type="ECO:0000256" key="4">
    <source>
        <dbReference type="ARBA" id="ARBA00023136"/>
    </source>
</evidence>
<keyword evidence="2 6" id="KW-0812">Transmembrane</keyword>
<dbReference type="GO" id="GO:0016020">
    <property type="term" value="C:membrane"/>
    <property type="evidence" value="ECO:0007669"/>
    <property type="project" value="UniProtKB-SubCell"/>
</dbReference>
<name>A0A8S0SJA0_OLEEU</name>
<accession>A0A8S0SJA0</accession>
<evidence type="ECO:0000256" key="6">
    <source>
        <dbReference type="SAM" id="Phobius"/>
    </source>
</evidence>
<dbReference type="Pfam" id="PF05633">
    <property type="entry name" value="ROH1-like"/>
    <property type="match status" value="2"/>
</dbReference>
<dbReference type="OrthoDB" id="1878996at2759"/>
<evidence type="ECO:0000256" key="5">
    <source>
        <dbReference type="ARBA" id="ARBA00035114"/>
    </source>
</evidence>
<dbReference type="Proteomes" id="UP000594638">
    <property type="component" value="Unassembled WGS sequence"/>
</dbReference>
<proteinExistence type="inferred from homology"/>
<gene>
    <name evidence="7" type="ORF">OLEA9_A024701</name>
</gene>
<comment type="subcellular location">
    <subcellularLocation>
        <location evidence="1">Membrane</location>
        <topology evidence="1">Single-pass membrane protein</topology>
    </subcellularLocation>
</comment>
<comment type="caution">
    <text evidence="7">The sequence shown here is derived from an EMBL/GenBank/DDBJ whole genome shotgun (WGS) entry which is preliminary data.</text>
</comment>